<accession>A0ABV1DBM3</accession>
<protein>
    <recommendedName>
        <fullName evidence="1">DUF7695 domain-containing protein</fullName>
    </recommendedName>
</protein>
<gene>
    <name evidence="2" type="ORF">WMQ36_20805</name>
</gene>
<reference evidence="2 3" key="1">
    <citation type="submission" date="2024-03" db="EMBL/GenBank/DDBJ databases">
        <title>Human intestinal bacterial collection.</title>
        <authorList>
            <person name="Pauvert C."/>
            <person name="Hitch T.C.A."/>
            <person name="Clavel T."/>
        </authorList>
    </citation>
    <scope>NUCLEOTIDE SEQUENCE [LARGE SCALE GENOMIC DNA]</scope>
    <source>
        <strain evidence="2 3">CLA-SR-H021</strain>
    </source>
</reference>
<dbReference type="Pfam" id="PF24749">
    <property type="entry name" value="DUF7695"/>
    <property type="match status" value="1"/>
</dbReference>
<organism evidence="2 3">
    <name type="scientific">Enterocloster hominis</name>
    <name type="common">ex Hitch et al. 2024</name>
    <dbReference type="NCBI Taxonomy" id="1917870"/>
    <lineage>
        <taxon>Bacteria</taxon>
        <taxon>Bacillati</taxon>
        <taxon>Bacillota</taxon>
        <taxon>Clostridia</taxon>
        <taxon>Lachnospirales</taxon>
        <taxon>Lachnospiraceae</taxon>
        <taxon>Enterocloster</taxon>
    </lineage>
</organism>
<dbReference type="Proteomes" id="UP001454086">
    <property type="component" value="Unassembled WGS sequence"/>
</dbReference>
<comment type="caution">
    <text evidence="2">The sequence shown here is derived from an EMBL/GenBank/DDBJ whole genome shotgun (WGS) entry which is preliminary data.</text>
</comment>
<proteinExistence type="predicted"/>
<feature type="domain" description="DUF7695" evidence="1">
    <location>
        <begin position="2"/>
        <end position="59"/>
    </location>
</feature>
<dbReference type="RefSeq" id="WP_008721026.1">
    <property type="nucleotide sequence ID" value="NZ_JBBMFM010000103.1"/>
</dbReference>
<evidence type="ECO:0000259" key="1">
    <source>
        <dbReference type="Pfam" id="PF24749"/>
    </source>
</evidence>
<dbReference type="EMBL" id="JBBMFM010000103">
    <property type="protein sequence ID" value="MEQ2427410.1"/>
    <property type="molecule type" value="Genomic_DNA"/>
</dbReference>
<evidence type="ECO:0000313" key="3">
    <source>
        <dbReference type="Proteomes" id="UP001454086"/>
    </source>
</evidence>
<sequence>MKIIKNCIQCKTCGEVIESKFRHDFVSCSCGRCSVDGGMEYLRRAAETMDEFVEMSQFEEN</sequence>
<keyword evidence="3" id="KW-1185">Reference proteome</keyword>
<dbReference type="InterPro" id="IPR056112">
    <property type="entry name" value="DUF7695"/>
</dbReference>
<evidence type="ECO:0000313" key="2">
    <source>
        <dbReference type="EMBL" id="MEQ2427410.1"/>
    </source>
</evidence>
<name>A0ABV1DBM3_9FIRM</name>